<keyword evidence="4" id="KW-1185">Reference proteome</keyword>
<feature type="coiled-coil region" evidence="1">
    <location>
        <begin position="71"/>
        <end position="151"/>
    </location>
</feature>
<evidence type="ECO:0000313" key="3">
    <source>
        <dbReference type="EMBL" id="RDB22209.1"/>
    </source>
</evidence>
<feature type="compositionally biased region" description="Polar residues" evidence="2">
    <location>
        <begin position="20"/>
        <end position="29"/>
    </location>
</feature>
<dbReference type="Proteomes" id="UP000076154">
    <property type="component" value="Unassembled WGS sequence"/>
</dbReference>
<proteinExistence type="predicted"/>
<organism evidence="3 4">
    <name type="scientific">Hypsizygus marmoreus</name>
    <name type="common">White beech mushroom</name>
    <name type="synonym">Agaricus marmoreus</name>
    <dbReference type="NCBI Taxonomy" id="39966"/>
    <lineage>
        <taxon>Eukaryota</taxon>
        <taxon>Fungi</taxon>
        <taxon>Dikarya</taxon>
        <taxon>Basidiomycota</taxon>
        <taxon>Agaricomycotina</taxon>
        <taxon>Agaricomycetes</taxon>
        <taxon>Agaricomycetidae</taxon>
        <taxon>Agaricales</taxon>
        <taxon>Tricholomatineae</taxon>
        <taxon>Lyophyllaceae</taxon>
        <taxon>Hypsizygus</taxon>
    </lineage>
</organism>
<protein>
    <submittedName>
        <fullName evidence="3">Uncharacterized protein</fullName>
    </submittedName>
</protein>
<reference evidence="3" key="1">
    <citation type="submission" date="2018-04" db="EMBL/GenBank/DDBJ databases">
        <title>Whole genome sequencing of Hypsizygus marmoreus.</title>
        <authorList>
            <person name="Choi I.-G."/>
            <person name="Min B."/>
            <person name="Kim J.-G."/>
            <person name="Kim S."/>
            <person name="Oh Y.-L."/>
            <person name="Kong W.-S."/>
            <person name="Park H."/>
            <person name="Jeong J."/>
            <person name="Song E.-S."/>
        </authorList>
    </citation>
    <scope>NUCLEOTIDE SEQUENCE [LARGE SCALE GENOMIC DNA]</scope>
    <source>
        <strain evidence="3">51987-8</strain>
    </source>
</reference>
<dbReference type="EMBL" id="LUEZ02000052">
    <property type="protein sequence ID" value="RDB22209.1"/>
    <property type="molecule type" value="Genomic_DNA"/>
</dbReference>
<comment type="caution">
    <text evidence="3">The sequence shown here is derived from an EMBL/GenBank/DDBJ whole genome shotgun (WGS) entry which is preliminary data.</text>
</comment>
<evidence type="ECO:0000256" key="1">
    <source>
        <dbReference type="SAM" id="Coils"/>
    </source>
</evidence>
<dbReference type="AlphaFoldDB" id="A0A369JJ28"/>
<evidence type="ECO:0000256" key="2">
    <source>
        <dbReference type="SAM" id="MobiDB-lite"/>
    </source>
</evidence>
<feature type="compositionally biased region" description="Basic and acidic residues" evidence="2">
    <location>
        <begin position="30"/>
        <end position="40"/>
    </location>
</feature>
<feature type="compositionally biased region" description="Pro residues" evidence="2">
    <location>
        <begin position="1"/>
        <end position="11"/>
    </location>
</feature>
<sequence>MNLLPTSPPAITPVRRPGVTKSNKTSAPNRSDENGAEKTPTKSARTTRADARKAGGRPPLQDKVNENDAVMQAIVTRLAALEVDLAKERAEKQDLARTLAEIEDQADSNPAGDEAPSDELKEYMERIEQELEEERARCTDLEEQVREQLALADERIFQEATEGVAENSIVRPRGTAGQEWGIQMAMRLGGSTRKGEVYKGIQCQLRDLAISAQLNWECEWANISTVDKAKFFCVARDKIPFLKRFHNDWATEEIVKQYFKNKRKTYYKNGWLEVPGKYKHLKDTSAKRNPSASRVKRVKAAQAANVRCRTRVHRDNAGQEEADGGGDGAHDSDVEMEGTNEVCVLVVFFLN</sequence>
<gene>
    <name evidence="3" type="ORF">Hypma_010658</name>
</gene>
<dbReference type="STRING" id="39966.A0A369JJ28"/>
<feature type="region of interest" description="Disordered" evidence="2">
    <location>
        <begin position="1"/>
        <end position="65"/>
    </location>
</feature>
<name>A0A369JJ28_HYPMA</name>
<evidence type="ECO:0000313" key="4">
    <source>
        <dbReference type="Proteomes" id="UP000076154"/>
    </source>
</evidence>
<feature type="region of interest" description="Disordered" evidence="2">
    <location>
        <begin position="310"/>
        <end position="333"/>
    </location>
</feature>
<dbReference type="OrthoDB" id="2755069at2759"/>
<dbReference type="InParanoid" id="A0A369JJ28"/>
<keyword evidence="1" id="KW-0175">Coiled coil</keyword>
<accession>A0A369JJ28</accession>